<accession>A0A1A9WS30</accession>
<dbReference type="PRINTS" id="PR00499">
    <property type="entry name" value="P67PHOX"/>
</dbReference>
<evidence type="ECO:0000256" key="11">
    <source>
        <dbReference type="SAM" id="MobiDB-lite"/>
    </source>
</evidence>
<keyword evidence="8" id="KW-0206">Cytoskeleton</keyword>
<dbReference type="Gene3D" id="2.30.30.40">
    <property type="entry name" value="SH3 Domains"/>
    <property type="match status" value="1"/>
</dbReference>
<keyword evidence="4 10" id="KW-0728">SH3 domain</keyword>
<evidence type="ECO:0000256" key="2">
    <source>
        <dbReference type="ARBA" id="ARBA00004510"/>
    </source>
</evidence>
<dbReference type="GO" id="GO:0030027">
    <property type="term" value="C:lamellipodium"/>
    <property type="evidence" value="ECO:0007669"/>
    <property type="project" value="UniProtKB-SubCell"/>
</dbReference>
<feature type="compositionally biased region" description="Pro residues" evidence="11">
    <location>
        <begin position="174"/>
        <end position="185"/>
    </location>
</feature>
<keyword evidence="6" id="KW-0597">Phosphoprotein</keyword>
<organism evidence="13 14">
    <name type="scientific">Glossina brevipalpis</name>
    <dbReference type="NCBI Taxonomy" id="37001"/>
    <lineage>
        <taxon>Eukaryota</taxon>
        <taxon>Metazoa</taxon>
        <taxon>Ecdysozoa</taxon>
        <taxon>Arthropoda</taxon>
        <taxon>Hexapoda</taxon>
        <taxon>Insecta</taxon>
        <taxon>Pterygota</taxon>
        <taxon>Neoptera</taxon>
        <taxon>Endopterygota</taxon>
        <taxon>Diptera</taxon>
        <taxon>Brachycera</taxon>
        <taxon>Muscomorpha</taxon>
        <taxon>Hippoboscoidea</taxon>
        <taxon>Glossinidae</taxon>
        <taxon>Glossina</taxon>
    </lineage>
</organism>
<dbReference type="PANTHER" id="PTHR10460">
    <property type="entry name" value="ABL INTERACTOR FAMILY MEMBER"/>
    <property type="match status" value="1"/>
</dbReference>
<feature type="region of interest" description="Disordered" evidence="11">
    <location>
        <begin position="146"/>
        <end position="251"/>
    </location>
</feature>
<feature type="compositionally biased region" description="Polar residues" evidence="11">
    <location>
        <begin position="186"/>
        <end position="207"/>
    </location>
</feature>
<dbReference type="InterPro" id="IPR001452">
    <property type="entry name" value="SH3_domain"/>
</dbReference>
<dbReference type="PROSITE" id="PS50002">
    <property type="entry name" value="SH3"/>
    <property type="match status" value="1"/>
</dbReference>
<reference evidence="14" key="1">
    <citation type="submission" date="2014-03" db="EMBL/GenBank/DDBJ databases">
        <authorList>
            <person name="Aksoy S."/>
            <person name="Warren W."/>
            <person name="Wilson R.K."/>
        </authorList>
    </citation>
    <scope>NUCLEOTIDE SEQUENCE [LARGE SCALE GENOMIC DNA]</scope>
    <source>
        <strain evidence="14">IAEA</strain>
    </source>
</reference>
<dbReference type="PRINTS" id="PR00452">
    <property type="entry name" value="SH3DOMAIN"/>
</dbReference>
<dbReference type="InterPro" id="IPR028455">
    <property type="entry name" value="ABI3_SH3"/>
</dbReference>
<dbReference type="GO" id="GO:0031209">
    <property type="term" value="C:SCAR complex"/>
    <property type="evidence" value="ECO:0007669"/>
    <property type="project" value="TreeGrafter"/>
</dbReference>
<dbReference type="STRING" id="37001.A0A1A9WS30"/>
<comment type="subcellular location">
    <subcellularLocation>
        <location evidence="2">Cell projection</location>
        <location evidence="2">Lamellipodium</location>
    </subcellularLocation>
    <subcellularLocation>
        <location evidence="1">Cytoplasm</location>
        <location evidence="1">Cytoskeleton</location>
    </subcellularLocation>
</comment>
<dbReference type="GO" id="GO:0001764">
    <property type="term" value="P:neuron migration"/>
    <property type="evidence" value="ECO:0007669"/>
    <property type="project" value="TreeGrafter"/>
</dbReference>
<dbReference type="FunFam" id="2.30.30.40:FF:000002">
    <property type="entry name" value="abl interactor 1 isoform X1"/>
    <property type="match status" value="1"/>
</dbReference>
<keyword evidence="9" id="KW-0966">Cell projection</keyword>
<dbReference type="Proteomes" id="UP000091820">
    <property type="component" value="Unassembled WGS sequence"/>
</dbReference>
<feature type="compositionally biased region" description="Low complexity" evidence="11">
    <location>
        <begin position="240"/>
        <end position="251"/>
    </location>
</feature>
<comment type="similarity">
    <text evidence="3">Belongs to the ABI family.</text>
</comment>
<feature type="compositionally biased region" description="Polar residues" evidence="11">
    <location>
        <begin position="160"/>
        <end position="172"/>
    </location>
</feature>
<sequence length="394" mass="43316">MKYFHHAIKGPCRQACNFQKPFRHMVMGENIMDELATLIRTEIPDGRQSLRDSYTNLERVADYCEDTYYRTDKEKKKAALEATKNYTTQSLASVAYQINTLAYSYMQLLELQAQQLMAPINPEKPIKYVRKPIDYSILDDIGHGVNSTVQSGRQKHRGSSHGSVQSLAQSSVVGPPPTTKPPTPPQMSRGNTGTLGKSVSNTGTLGKSSREYRTPPVVNPPQVPSHYAPNYPIGHPKRISSASSSTTATGVSSTGIMSAATSSLNNNNERAAGYSALPMPPSQQIATHVNLPSAGMMQSLPPPPPTTYDDRNSMPPPPSPLTVSQHELTEQSHIGMHTLGLVAIYDYYADKDDELSFQESSVLYVLKKNDDGWWEGVMDGVTGLFPGNYVEPYF</sequence>
<feature type="domain" description="SH3" evidence="12">
    <location>
        <begin position="336"/>
        <end position="394"/>
    </location>
</feature>
<evidence type="ECO:0000256" key="10">
    <source>
        <dbReference type="PROSITE-ProRule" id="PRU00192"/>
    </source>
</evidence>
<dbReference type="VEuPathDB" id="VectorBase:GBRI030028"/>
<dbReference type="Gene3D" id="6.10.140.1620">
    <property type="match status" value="1"/>
</dbReference>
<keyword evidence="7" id="KW-0175">Coiled coil</keyword>
<dbReference type="SMART" id="SM00326">
    <property type="entry name" value="SH3"/>
    <property type="match status" value="1"/>
</dbReference>
<dbReference type="AlphaFoldDB" id="A0A1A9WS30"/>
<dbReference type="GO" id="GO:0098858">
    <property type="term" value="C:actin-based cell projection"/>
    <property type="evidence" value="ECO:0007669"/>
    <property type="project" value="TreeGrafter"/>
</dbReference>
<evidence type="ECO:0000256" key="1">
    <source>
        <dbReference type="ARBA" id="ARBA00004245"/>
    </source>
</evidence>
<evidence type="ECO:0000256" key="8">
    <source>
        <dbReference type="ARBA" id="ARBA00023212"/>
    </source>
</evidence>
<dbReference type="GO" id="GO:0017124">
    <property type="term" value="F:SH3 domain binding"/>
    <property type="evidence" value="ECO:0007669"/>
    <property type="project" value="TreeGrafter"/>
</dbReference>
<dbReference type="InterPro" id="IPR036028">
    <property type="entry name" value="SH3-like_dom_sf"/>
</dbReference>
<dbReference type="GO" id="GO:0005856">
    <property type="term" value="C:cytoskeleton"/>
    <property type="evidence" value="ECO:0007669"/>
    <property type="project" value="UniProtKB-SubCell"/>
</dbReference>
<feature type="region of interest" description="Disordered" evidence="11">
    <location>
        <begin position="293"/>
        <end position="323"/>
    </location>
</feature>
<dbReference type="Pfam" id="PF07815">
    <property type="entry name" value="Abi_HHR"/>
    <property type="match status" value="1"/>
</dbReference>
<dbReference type="InterPro" id="IPR012849">
    <property type="entry name" value="Abl-interactor_HHR_dom"/>
</dbReference>
<evidence type="ECO:0000256" key="6">
    <source>
        <dbReference type="ARBA" id="ARBA00022553"/>
    </source>
</evidence>
<dbReference type="CDD" id="cd11826">
    <property type="entry name" value="SH3_Abi"/>
    <property type="match status" value="1"/>
</dbReference>
<keyword evidence="14" id="KW-1185">Reference proteome</keyword>
<evidence type="ECO:0000256" key="7">
    <source>
        <dbReference type="ARBA" id="ARBA00023054"/>
    </source>
</evidence>
<evidence type="ECO:0000313" key="14">
    <source>
        <dbReference type="Proteomes" id="UP000091820"/>
    </source>
</evidence>
<keyword evidence="5" id="KW-0963">Cytoplasm</keyword>
<dbReference type="EnsemblMetazoa" id="GBRI030028-RA">
    <property type="protein sequence ID" value="GBRI030028-PA"/>
    <property type="gene ID" value="GBRI030028"/>
</dbReference>
<evidence type="ECO:0000256" key="5">
    <source>
        <dbReference type="ARBA" id="ARBA00022490"/>
    </source>
</evidence>
<evidence type="ECO:0000256" key="9">
    <source>
        <dbReference type="ARBA" id="ARBA00023273"/>
    </source>
</evidence>
<dbReference type="SUPFAM" id="SSF50044">
    <property type="entry name" value="SH3-domain"/>
    <property type="match status" value="1"/>
</dbReference>
<dbReference type="PANTHER" id="PTHR10460:SF0">
    <property type="entry name" value="ABELSON INTERACTING PROTEIN, ISOFORM D"/>
    <property type="match status" value="1"/>
</dbReference>
<evidence type="ECO:0000256" key="4">
    <source>
        <dbReference type="ARBA" id="ARBA00022443"/>
    </source>
</evidence>
<reference evidence="13" key="2">
    <citation type="submission" date="2020-05" db="UniProtKB">
        <authorList>
            <consortium name="EnsemblMetazoa"/>
        </authorList>
    </citation>
    <scope>IDENTIFICATION</scope>
    <source>
        <strain evidence="13">IAEA</strain>
    </source>
</reference>
<evidence type="ECO:0000256" key="3">
    <source>
        <dbReference type="ARBA" id="ARBA00010020"/>
    </source>
</evidence>
<proteinExistence type="inferred from homology"/>
<evidence type="ECO:0000259" key="12">
    <source>
        <dbReference type="PROSITE" id="PS50002"/>
    </source>
</evidence>
<evidence type="ECO:0000313" key="13">
    <source>
        <dbReference type="EnsemblMetazoa" id="GBRI030028-PA"/>
    </source>
</evidence>
<dbReference type="InterPro" id="IPR028457">
    <property type="entry name" value="ABI"/>
</dbReference>
<name>A0A1A9WS30_9MUSC</name>
<dbReference type="Pfam" id="PF14604">
    <property type="entry name" value="SH3_9"/>
    <property type="match status" value="1"/>
</dbReference>
<protein>
    <recommendedName>
        <fullName evidence="12">SH3 domain-containing protein</fullName>
    </recommendedName>
</protein>
<dbReference type="GO" id="GO:0035591">
    <property type="term" value="F:signaling adaptor activity"/>
    <property type="evidence" value="ECO:0007669"/>
    <property type="project" value="TreeGrafter"/>
</dbReference>